<name>A0A1E7FU30_9STRA</name>
<dbReference type="Proteomes" id="UP000095751">
    <property type="component" value="Unassembled WGS sequence"/>
</dbReference>
<gene>
    <name evidence="3" type="ORF">FRACYDRAFT_235241</name>
</gene>
<organism evidence="3 4">
    <name type="scientific">Fragilariopsis cylindrus CCMP1102</name>
    <dbReference type="NCBI Taxonomy" id="635003"/>
    <lineage>
        <taxon>Eukaryota</taxon>
        <taxon>Sar</taxon>
        <taxon>Stramenopiles</taxon>
        <taxon>Ochrophyta</taxon>
        <taxon>Bacillariophyta</taxon>
        <taxon>Bacillariophyceae</taxon>
        <taxon>Bacillariophycidae</taxon>
        <taxon>Bacillariales</taxon>
        <taxon>Bacillariaceae</taxon>
        <taxon>Fragilariopsis</taxon>
    </lineage>
</organism>
<keyword evidence="4" id="KW-1185">Reference proteome</keyword>
<evidence type="ECO:0000256" key="1">
    <source>
        <dbReference type="SAM" id="Phobius"/>
    </source>
</evidence>
<evidence type="ECO:0008006" key="5">
    <source>
        <dbReference type="Google" id="ProtNLM"/>
    </source>
</evidence>
<dbReference type="InParanoid" id="A0A1E7FU30"/>
<feature type="signal peptide" evidence="2">
    <location>
        <begin position="1"/>
        <end position="20"/>
    </location>
</feature>
<keyword evidence="2" id="KW-0732">Signal</keyword>
<evidence type="ECO:0000313" key="3">
    <source>
        <dbReference type="EMBL" id="OEU21615.1"/>
    </source>
</evidence>
<keyword evidence="1" id="KW-0812">Transmembrane</keyword>
<feature type="chain" id="PRO_5009193532" description="Auto-transporter adhesin head GIN domain-containing protein" evidence="2">
    <location>
        <begin position="21"/>
        <end position="377"/>
    </location>
</feature>
<dbReference type="EMBL" id="KV784354">
    <property type="protein sequence ID" value="OEU21615.1"/>
    <property type="molecule type" value="Genomic_DNA"/>
</dbReference>
<feature type="transmembrane region" description="Helical" evidence="1">
    <location>
        <begin position="351"/>
        <end position="376"/>
    </location>
</feature>
<proteinExistence type="predicted"/>
<protein>
    <recommendedName>
        <fullName evidence="5">Auto-transporter adhesin head GIN domain-containing protein</fullName>
    </recommendedName>
</protein>
<reference evidence="3 4" key="1">
    <citation type="submission" date="2016-09" db="EMBL/GenBank/DDBJ databases">
        <title>Extensive genetic diversity and differential bi-allelic expression allows diatom success in the polar Southern Ocean.</title>
        <authorList>
            <consortium name="DOE Joint Genome Institute"/>
            <person name="Mock T."/>
            <person name="Otillar R.P."/>
            <person name="Strauss J."/>
            <person name="Dupont C."/>
            <person name="Frickenhaus S."/>
            <person name="Maumus F."/>
            <person name="Mcmullan M."/>
            <person name="Sanges R."/>
            <person name="Schmutz J."/>
            <person name="Toseland A."/>
            <person name="Valas R."/>
            <person name="Veluchamy A."/>
            <person name="Ward B.J."/>
            <person name="Allen A."/>
            <person name="Barry K."/>
            <person name="Falciatore A."/>
            <person name="Ferrante M."/>
            <person name="Fortunato A.E."/>
            <person name="Gloeckner G."/>
            <person name="Gruber A."/>
            <person name="Hipkin R."/>
            <person name="Janech M."/>
            <person name="Kroth P."/>
            <person name="Leese F."/>
            <person name="Lindquist E."/>
            <person name="Lyon B.R."/>
            <person name="Martin J."/>
            <person name="Mayer C."/>
            <person name="Parker M."/>
            <person name="Quesneville H."/>
            <person name="Raymond J."/>
            <person name="Uhlig C."/>
            <person name="Valentin K.U."/>
            <person name="Worden A.Z."/>
            <person name="Armbrust E.V."/>
            <person name="Bowler C."/>
            <person name="Green B."/>
            <person name="Moulton V."/>
            <person name="Van Oosterhout C."/>
            <person name="Grigoriev I."/>
        </authorList>
    </citation>
    <scope>NUCLEOTIDE SEQUENCE [LARGE SCALE GENOMIC DNA]</scope>
    <source>
        <strain evidence="3 4">CCMP1102</strain>
    </source>
</reference>
<dbReference type="AlphaFoldDB" id="A0A1E7FU30"/>
<evidence type="ECO:0000313" key="4">
    <source>
        <dbReference type="Proteomes" id="UP000095751"/>
    </source>
</evidence>
<sequence length="377" mass="39521">MKFPTTTPVIKILLLGFVVSCLLTNSSNNLRFVTGQEQDSDGFAEINTDGSAGNDVSVIDIIPVCDDSREDNDRTVPNTMFTIYPSDKLIVSSYPPNLVSVSFVEDDDFNTIMKFSWSDGAYAGYPEGGVKIGIPADDTQLRRVDVDGGMFVQIEDGFVYLTDLNISGSSTLWATFGQLNSASNTINVQVDGASEATVDSIGPLGLVRAVGASVVNIKAPSIKEIDMNDSSKLFLEGNIFGGSMDGGSTVEATGSVEGGFLELDGGSTIKLGETGCSSGSICENDSSSICKDFQDNINSATIDSYAYAQPYTKQGTNTCTFASGSELIFNSNGDGGISIQSDSSSSGGPRVGIATLSIFIATSFAGSIIYVIISLVL</sequence>
<accession>A0A1E7FU30</accession>
<keyword evidence="1" id="KW-1133">Transmembrane helix</keyword>
<keyword evidence="1" id="KW-0472">Membrane</keyword>
<evidence type="ECO:0000256" key="2">
    <source>
        <dbReference type="SAM" id="SignalP"/>
    </source>
</evidence>
<dbReference type="KEGG" id="fcy:FRACYDRAFT_235241"/>